<feature type="compositionally biased region" description="Basic and acidic residues" evidence="14">
    <location>
        <begin position="60"/>
        <end position="78"/>
    </location>
</feature>
<dbReference type="InterPro" id="IPR023214">
    <property type="entry name" value="HAD_sf"/>
</dbReference>
<dbReference type="VEuPathDB" id="FungiDB:CJJ09_004060"/>
<evidence type="ECO:0000313" key="16">
    <source>
        <dbReference type="EMBL" id="KND99514.1"/>
    </source>
</evidence>
<keyword evidence="12 13" id="KW-0472">Membrane</keyword>
<evidence type="ECO:0000256" key="11">
    <source>
        <dbReference type="ARBA" id="ARBA00023128"/>
    </source>
</evidence>
<evidence type="ECO:0000256" key="7">
    <source>
        <dbReference type="ARBA" id="ARBA00022927"/>
    </source>
</evidence>
<dbReference type="PANTHER" id="PTHR12210">
    <property type="entry name" value="DULLARD PROTEIN PHOSPHATASE"/>
    <property type="match status" value="1"/>
</dbReference>
<keyword evidence="8 13" id="KW-0809">Transit peptide</keyword>
<proteinExistence type="inferred from homology"/>
<sequence length="461" mass="53204">MLARTLLRTALPRGHLALRLAVATVQKPRYFSHSSVSFNEKKEQEKPKSILDDDMLARAGFEEDPAKGDKKDQSQEKSARRKRRVKTTKDRQREKWANIFYSLMLLGGVGALGYMARDWDSEEEQKELEGLDIANGYTPGLMYERLSKRMSKAFSFFSEPVFENLLPPPPPEQYRRPLTLVLALDDLLIHSSWDTKHGWRTAKRPGLDYFLGYLSQYYEIVIFSTNYQMNSERTVLKMDPLRAYIQYALYREACRYKDGKIIKDMSLLNRDLGKTVAVDVNPDSVSMQPENAILLKPWNGENDTTLIDLIPLLEYLATQPIKDVRPVIKSFSDSDDVIAEYKKREARLREKWREENKHLFERAGKPNVGTFMASIIGMSPNAMSKEPKMPLDAIREHGQAQYENLQKFLRENAPKFLEEEQKLKEEYGKMTLNKLMTEGMPTPEDIAKQQAKKAAEETAQT</sequence>
<comment type="function">
    <text evidence="13">Essential component of the TIM23 complex, a complex that mediates the translocation of transit peptide-containing proteins across the mitochondrial inner membrane.</text>
</comment>
<feature type="region of interest" description="Disordered" evidence="14">
    <location>
        <begin position="60"/>
        <end position="90"/>
    </location>
</feature>
<keyword evidence="6" id="KW-0999">Mitochondrion inner membrane</keyword>
<dbReference type="PROSITE" id="PS50969">
    <property type="entry name" value="FCP1"/>
    <property type="match status" value="1"/>
</dbReference>
<dbReference type="VEuPathDB" id="FungiDB:B9J08_005297"/>
<evidence type="ECO:0000313" key="17">
    <source>
        <dbReference type="Proteomes" id="UP000037122"/>
    </source>
</evidence>
<comment type="caution">
    <text evidence="16">The sequence shown here is derived from an EMBL/GenBank/DDBJ whole genome shotgun (WGS) entry which is preliminary data.</text>
</comment>
<dbReference type="VEuPathDB" id="FungiDB:CJI97_005381"/>
<dbReference type="SUPFAM" id="SSF56784">
    <property type="entry name" value="HAD-like"/>
    <property type="match status" value="1"/>
</dbReference>
<dbReference type="GO" id="GO:0005744">
    <property type="term" value="C:TIM23 mitochondrial import inner membrane translocase complex"/>
    <property type="evidence" value="ECO:0007669"/>
    <property type="project" value="UniProtKB-UniRule"/>
</dbReference>
<evidence type="ECO:0000256" key="14">
    <source>
        <dbReference type="SAM" id="MobiDB-lite"/>
    </source>
</evidence>
<dbReference type="GO" id="GO:0015031">
    <property type="term" value="P:protein transport"/>
    <property type="evidence" value="ECO:0007669"/>
    <property type="project" value="UniProtKB-KW"/>
</dbReference>
<evidence type="ECO:0000256" key="4">
    <source>
        <dbReference type="ARBA" id="ARBA00022448"/>
    </source>
</evidence>
<dbReference type="AlphaFoldDB" id="A0A0L0NZW7"/>
<evidence type="ECO:0000256" key="13">
    <source>
        <dbReference type="RuleBase" id="RU365079"/>
    </source>
</evidence>
<dbReference type="CDD" id="cd07521">
    <property type="entry name" value="HAD_FCP1-like"/>
    <property type="match status" value="1"/>
</dbReference>
<protein>
    <recommendedName>
        <fullName evidence="3 13">Mitochondrial import inner membrane translocase subunit TIM50</fullName>
    </recommendedName>
</protein>
<evidence type="ECO:0000256" key="12">
    <source>
        <dbReference type="ARBA" id="ARBA00023136"/>
    </source>
</evidence>
<reference evidence="17" key="1">
    <citation type="journal article" date="2015" name="BMC Genomics">
        <title>Draft genome of a commonly misdiagnosed multidrug resistant pathogen Candida auris.</title>
        <authorList>
            <person name="Chatterjee S."/>
            <person name="Alampalli S.V."/>
            <person name="Nageshan R.K."/>
            <person name="Chettiar S.T."/>
            <person name="Joshi S."/>
            <person name="Tatu U.S."/>
        </authorList>
    </citation>
    <scope>NUCLEOTIDE SEQUENCE [LARGE SCALE GENOMIC DNA]</scope>
    <source>
        <strain evidence="17">6684</strain>
    </source>
</reference>
<evidence type="ECO:0000256" key="1">
    <source>
        <dbReference type="ARBA" id="ARBA00004434"/>
    </source>
</evidence>
<dbReference type="VEuPathDB" id="FungiDB:CJJ07_005388"/>
<keyword evidence="4 13" id="KW-0813">Transport</keyword>
<dbReference type="Gene3D" id="3.40.50.1000">
    <property type="entry name" value="HAD superfamily/HAD-like"/>
    <property type="match status" value="1"/>
</dbReference>
<dbReference type="EMBL" id="LGST01000023">
    <property type="protein sequence ID" value="KND99514.1"/>
    <property type="molecule type" value="Genomic_DNA"/>
</dbReference>
<feature type="domain" description="FCP1 homology" evidence="15">
    <location>
        <begin position="173"/>
        <end position="319"/>
    </location>
</feature>
<dbReference type="InterPro" id="IPR036412">
    <property type="entry name" value="HAD-like_sf"/>
</dbReference>
<keyword evidence="9 13" id="KW-1133">Transmembrane helix</keyword>
<evidence type="ECO:0000256" key="10">
    <source>
        <dbReference type="ARBA" id="ARBA00023010"/>
    </source>
</evidence>
<name>A0A0L0NZW7_CANAR</name>
<evidence type="ECO:0000256" key="9">
    <source>
        <dbReference type="ARBA" id="ARBA00022989"/>
    </source>
</evidence>
<dbReference type="Proteomes" id="UP000037122">
    <property type="component" value="Unassembled WGS sequence"/>
</dbReference>
<evidence type="ECO:0000256" key="8">
    <source>
        <dbReference type="ARBA" id="ARBA00022946"/>
    </source>
</evidence>
<keyword evidence="5 13" id="KW-0812">Transmembrane</keyword>
<dbReference type="InterPro" id="IPR004274">
    <property type="entry name" value="FCP1_dom"/>
</dbReference>
<dbReference type="SMART" id="SM00577">
    <property type="entry name" value="CPDc"/>
    <property type="match status" value="1"/>
</dbReference>
<evidence type="ECO:0000256" key="3">
    <source>
        <dbReference type="ARBA" id="ARBA00020799"/>
    </source>
</evidence>
<evidence type="ECO:0000256" key="2">
    <source>
        <dbReference type="ARBA" id="ARBA00006344"/>
    </source>
</evidence>
<gene>
    <name evidence="16" type="ORF">QG37_03655</name>
</gene>
<keyword evidence="11 13" id="KW-0496">Mitochondrion</keyword>
<comment type="subunit">
    <text evidence="13">Component of the TIM23 complex.</text>
</comment>
<feature type="transmembrane region" description="Helical" evidence="13">
    <location>
        <begin position="96"/>
        <end position="116"/>
    </location>
</feature>
<dbReference type="VEuPathDB" id="FungiDB:CJI96_0004084"/>
<comment type="subcellular location">
    <subcellularLocation>
        <location evidence="1 13">Mitochondrion inner membrane</location>
        <topology evidence="1 13">Single-pass membrane protein</topology>
    </subcellularLocation>
</comment>
<accession>A0A0L0NZW7</accession>
<evidence type="ECO:0000256" key="6">
    <source>
        <dbReference type="ARBA" id="ARBA00022792"/>
    </source>
</evidence>
<organism evidence="16 17">
    <name type="scientific">Candidozyma auris</name>
    <name type="common">Yeast</name>
    <name type="synonym">Candida auris</name>
    <dbReference type="NCBI Taxonomy" id="498019"/>
    <lineage>
        <taxon>Eukaryota</taxon>
        <taxon>Fungi</taxon>
        <taxon>Dikarya</taxon>
        <taxon>Ascomycota</taxon>
        <taxon>Saccharomycotina</taxon>
        <taxon>Pichiomycetes</taxon>
        <taxon>Metschnikowiaceae</taxon>
        <taxon>Candidozyma</taxon>
    </lineage>
</organism>
<dbReference type="Pfam" id="PF03031">
    <property type="entry name" value="NIF"/>
    <property type="match status" value="1"/>
</dbReference>
<keyword evidence="7 13" id="KW-0653">Protein transport</keyword>
<dbReference type="FunFam" id="3.40.50.1000:FF:000019">
    <property type="entry name" value="Mitochondrial import inner membrane translocase subunit TIM50"/>
    <property type="match status" value="1"/>
</dbReference>
<dbReference type="InterPro" id="IPR050365">
    <property type="entry name" value="TIM50"/>
</dbReference>
<evidence type="ECO:0000259" key="15">
    <source>
        <dbReference type="PROSITE" id="PS50969"/>
    </source>
</evidence>
<comment type="similarity">
    <text evidence="2 13">Belongs to the TIM50 family.</text>
</comment>
<evidence type="ECO:0000256" key="5">
    <source>
        <dbReference type="ARBA" id="ARBA00022692"/>
    </source>
</evidence>
<keyword evidence="10 13" id="KW-0811">Translocation</keyword>
<dbReference type="VEuPathDB" id="FungiDB:QG37_03655"/>